<dbReference type="EMBL" id="PGOL01000108">
    <property type="protein sequence ID" value="PKI76846.1"/>
    <property type="molecule type" value="Genomic_DNA"/>
</dbReference>
<dbReference type="STRING" id="22663.A0A2I0L9P1"/>
<dbReference type="InterPro" id="IPR043502">
    <property type="entry name" value="DNA/RNA_pol_sf"/>
</dbReference>
<dbReference type="InterPro" id="IPR013103">
    <property type="entry name" value="RVT_2"/>
</dbReference>
<keyword evidence="3" id="KW-1185">Reference proteome</keyword>
<evidence type="ECO:0000313" key="2">
    <source>
        <dbReference type="EMBL" id="PKI76846.1"/>
    </source>
</evidence>
<sequence>MVIHGYTQTTSDHCVFMKQFFDGDFIILLLYVDDMLLVGHDMSTIAELKKELSKSFAMKDLGLVNQILGMYISRDRSSEKFWLSQEKYIGKILDRFNMGNAKPVSSPLASHFKLSSKQCPTSKKEKEEIKKVSYSSVVGNLMYVMVRTRPDIAHFVSVVSGFLSNSRKEHWNVVKWILRYLRGTSKVCLHFGNGKPELVGYTNADIGVDIDSRKSTSGYLMIFAGEAILWQLKLQN</sequence>
<dbReference type="Proteomes" id="UP000233551">
    <property type="component" value="Unassembled WGS sequence"/>
</dbReference>
<name>A0A2I0L9P1_PUNGR</name>
<evidence type="ECO:0000313" key="3">
    <source>
        <dbReference type="Proteomes" id="UP000233551"/>
    </source>
</evidence>
<gene>
    <name evidence="2" type="ORF">CRG98_002832</name>
</gene>
<comment type="caution">
    <text evidence="2">The sequence shown here is derived from an EMBL/GenBank/DDBJ whole genome shotgun (WGS) entry which is preliminary data.</text>
</comment>
<dbReference type="AlphaFoldDB" id="A0A2I0L9P1"/>
<accession>A0A2I0L9P1</accession>
<feature type="domain" description="Reverse transcriptase Ty1/copia-type" evidence="1">
    <location>
        <begin position="4"/>
        <end position="108"/>
    </location>
</feature>
<dbReference type="Pfam" id="PF07727">
    <property type="entry name" value="RVT_2"/>
    <property type="match status" value="1"/>
</dbReference>
<organism evidence="2 3">
    <name type="scientific">Punica granatum</name>
    <name type="common">Pomegranate</name>
    <dbReference type="NCBI Taxonomy" id="22663"/>
    <lineage>
        <taxon>Eukaryota</taxon>
        <taxon>Viridiplantae</taxon>
        <taxon>Streptophyta</taxon>
        <taxon>Embryophyta</taxon>
        <taxon>Tracheophyta</taxon>
        <taxon>Spermatophyta</taxon>
        <taxon>Magnoliopsida</taxon>
        <taxon>eudicotyledons</taxon>
        <taxon>Gunneridae</taxon>
        <taxon>Pentapetalae</taxon>
        <taxon>rosids</taxon>
        <taxon>malvids</taxon>
        <taxon>Myrtales</taxon>
        <taxon>Lythraceae</taxon>
        <taxon>Punica</taxon>
    </lineage>
</organism>
<dbReference type="PANTHER" id="PTHR11439:SF467">
    <property type="entry name" value="INTEGRASE CATALYTIC DOMAIN-CONTAINING PROTEIN"/>
    <property type="match status" value="1"/>
</dbReference>
<protein>
    <recommendedName>
        <fullName evidence="1">Reverse transcriptase Ty1/copia-type domain-containing protein</fullName>
    </recommendedName>
</protein>
<proteinExistence type="predicted"/>
<reference evidence="2 3" key="1">
    <citation type="submission" date="2017-11" db="EMBL/GenBank/DDBJ databases">
        <title>De-novo sequencing of pomegranate (Punica granatum L.) genome.</title>
        <authorList>
            <person name="Akparov Z."/>
            <person name="Amiraslanov A."/>
            <person name="Hajiyeva S."/>
            <person name="Abbasov M."/>
            <person name="Kaur K."/>
            <person name="Hamwieh A."/>
            <person name="Solovyev V."/>
            <person name="Salamov A."/>
            <person name="Braich B."/>
            <person name="Kosarev P."/>
            <person name="Mahmoud A."/>
            <person name="Hajiyev E."/>
            <person name="Babayeva S."/>
            <person name="Izzatullayeva V."/>
            <person name="Mammadov A."/>
            <person name="Mammadov A."/>
            <person name="Sharifova S."/>
            <person name="Ojaghi J."/>
            <person name="Eynullazada K."/>
            <person name="Bayramov B."/>
            <person name="Abdulazimova A."/>
            <person name="Shahmuradov I."/>
        </authorList>
    </citation>
    <scope>NUCLEOTIDE SEQUENCE [LARGE SCALE GENOMIC DNA]</scope>
    <source>
        <strain evidence="3">cv. AG2017</strain>
        <tissue evidence="2">Leaf</tissue>
    </source>
</reference>
<evidence type="ECO:0000259" key="1">
    <source>
        <dbReference type="Pfam" id="PF07727"/>
    </source>
</evidence>
<dbReference type="SUPFAM" id="SSF56672">
    <property type="entry name" value="DNA/RNA polymerases"/>
    <property type="match status" value="1"/>
</dbReference>
<dbReference type="PANTHER" id="PTHR11439">
    <property type="entry name" value="GAG-POL-RELATED RETROTRANSPOSON"/>
    <property type="match status" value="1"/>
</dbReference>